<feature type="region of interest" description="Disordered" evidence="1">
    <location>
        <begin position="105"/>
        <end position="138"/>
    </location>
</feature>
<evidence type="ECO:0000313" key="3">
    <source>
        <dbReference type="Proteomes" id="UP000747399"/>
    </source>
</evidence>
<dbReference type="EMBL" id="BNCO01000078">
    <property type="protein sequence ID" value="GIL65810.1"/>
    <property type="molecule type" value="Genomic_DNA"/>
</dbReference>
<accession>A0A8J4BPD8</accession>
<comment type="caution">
    <text evidence="2">The sequence shown here is derived from an EMBL/GenBank/DDBJ whole genome shotgun (WGS) entry which is preliminary data.</text>
</comment>
<dbReference type="Proteomes" id="UP000747399">
    <property type="component" value="Unassembled WGS sequence"/>
</dbReference>
<sequence>MAPEFAQLLLASPVVARSASSTSMAVASPTALSTAAAATGWLGPVVESGPLPPTVPPADSEAANTAAAAAMPFPFTIMGAPFPWLLLQPPIAAASNLFYHAKHRRNGQCKGEAKDEDEDETAGTEYESHHGLASNVEL</sequence>
<keyword evidence="3" id="KW-1185">Reference proteome</keyword>
<dbReference type="AlphaFoldDB" id="A0A8J4BPD8"/>
<protein>
    <submittedName>
        <fullName evidence="2">Uncharacterized protein</fullName>
    </submittedName>
</protein>
<organism evidence="2 3">
    <name type="scientific">Volvox africanus</name>
    <dbReference type="NCBI Taxonomy" id="51714"/>
    <lineage>
        <taxon>Eukaryota</taxon>
        <taxon>Viridiplantae</taxon>
        <taxon>Chlorophyta</taxon>
        <taxon>core chlorophytes</taxon>
        <taxon>Chlorophyceae</taxon>
        <taxon>CS clade</taxon>
        <taxon>Chlamydomonadales</taxon>
        <taxon>Volvocaceae</taxon>
        <taxon>Volvox</taxon>
    </lineage>
</organism>
<evidence type="ECO:0000256" key="1">
    <source>
        <dbReference type="SAM" id="MobiDB-lite"/>
    </source>
</evidence>
<proteinExistence type="predicted"/>
<name>A0A8J4BPD8_9CHLO</name>
<gene>
    <name evidence="2" type="ORF">Vafri_19439</name>
</gene>
<reference evidence="2" key="1">
    <citation type="journal article" date="2021" name="Proc. Natl. Acad. Sci. U.S.A.">
        <title>Three genomes in the algal genus Volvox reveal the fate of a haploid sex-determining region after a transition to homothallism.</title>
        <authorList>
            <person name="Yamamoto K."/>
            <person name="Hamaji T."/>
            <person name="Kawai-Toyooka H."/>
            <person name="Matsuzaki R."/>
            <person name="Takahashi F."/>
            <person name="Nishimura Y."/>
            <person name="Kawachi M."/>
            <person name="Noguchi H."/>
            <person name="Minakuchi Y."/>
            <person name="Umen J.G."/>
            <person name="Toyoda A."/>
            <person name="Nozaki H."/>
        </authorList>
    </citation>
    <scope>NUCLEOTIDE SEQUENCE</scope>
    <source>
        <strain evidence="2">NIES-3780</strain>
    </source>
</reference>
<evidence type="ECO:0000313" key="2">
    <source>
        <dbReference type="EMBL" id="GIL65810.1"/>
    </source>
</evidence>